<dbReference type="RefSeq" id="WP_284203062.1">
    <property type="nucleotide sequence ID" value="NZ_BSPQ01000002.1"/>
</dbReference>
<proteinExistence type="predicted"/>
<dbReference type="Proteomes" id="UP001157353">
    <property type="component" value="Unassembled WGS sequence"/>
</dbReference>
<keyword evidence="2" id="KW-1185">Reference proteome</keyword>
<name>A0ABQ6DYJ5_9GAMM</name>
<dbReference type="EMBL" id="BSPQ01000002">
    <property type="protein sequence ID" value="GLS89938.1"/>
    <property type="molecule type" value="Genomic_DNA"/>
</dbReference>
<gene>
    <name evidence="1" type="ORF">GCM10007916_10050</name>
</gene>
<evidence type="ECO:0008006" key="3">
    <source>
        <dbReference type="Google" id="ProtNLM"/>
    </source>
</evidence>
<comment type="caution">
    <text evidence="1">The sequence shown here is derived from an EMBL/GenBank/DDBJ whole genome shotgun (WGS) entry which is preliminary data.</text>
</comment>
<sequence length="161" mass="18466">MRSRIQAAEIYLSAVQKSLNIGWLETFTLPNKSLFDKLALLHPQHLEEIDLPCHLSKLKVQEKIQGKRGFPSNNQNESCNSKLIWGYTCSLPGKMQQDHLFPYSLGGPTIGANRISLCSYHNMVKSSDIHSYPWEDLMNKPGLWLDAQVERLYKDIFQLYG</sequence>
<organism evidence="1 2">
    <name type="scientific">Psychromonas marina</name>
    <dbReference type="NCBI Taxonomy" id="88364"/>
    <lineage>
        <taxon>Bacteria</taxon>
        <taxon>Pseudomonadati</taxon>
        <taxon>Pseudomonadota</taxon>
        <taxon>Gammaproteobacteria</taxon>
        <taxon>Alteromonadales</taxon>
        <taxon>Psychromonadaceae</taxon>
        <taxon>Psychromonas</taxon>
    </lineage>
</organism>
<evidence type="ECO:0000313" key="1">
    <source>
        <dbReference type="EMBL" id="GLS89938.1"/>
    </source>
</evidence>
<reference evidence="2" key="1">
    <citation type="journal article" date="2019" name="Int. J. Syst. Evol. Microbiol.">
        <title>The Global Catalogue of Microorganisms (GCM) 10K type strain sequencing project: providing services to taxonomists for standard genome sequencing and annotation.</title>
        <authorList>
            <consortium name="The Broad Institute Genomics Platform"/>
            <consortium name="The Broad Institute Genome Sequencing Center for Infectious Disease"/>
            <person name="Wu L."/>
            <person name="Ma J."/>
        </authorList>
    </citation>
    <scope>NUCLEOTIDE SEQUENCE [LARGE SCALE GENOMIC DNA]</scope>
    <source>
        <strain evidence="2">NBRC 103166</strain>
    </source>
</reference>
<accession>A0ABQ6DYJ5</accession>
<evidence type="ECO:0000313" key="2">
    <source>
        <dbReference type="Proteomes" id="UP001157353"/>
    </source>
</evidence>
<protein>
    <recommendedName>
        <fullName evidence="3">HNH endonuclease</fullName>
    </recommendedName>
</protein>